<dbReference type="GO" id="GO:0060088">
    <property type="term" value="P:auditory receptor cell stereocilium organization"/>
    <property type="evidence" value="ECO:0007669"/>
    <property type="project" value="TreeGrafter"/>
</dbReference>
<evidence type="ECO:0000256" key="4">
    <source>
        <dbReference type="SAM" id="Phobius"/>
    </source>
</evidence>
<keyword evidence="2" id="KW-0677">Repeat</keyword>
<dbReference type="GO" id="GO:0005886">
    <property type="term" value="C:plasma membrane"/>
    <property type="evidence" value="ECO:0007669"/>
    <property type="project" value="TreeGrafter"/>
</dbReference>
<keyword evidence="3" id="KW-0966">Cell projection</keyword>
<dbReference type="AlphaFoldDB" id="A0A3B3ZCR4"/>
<dbReference type="Gene3D" id="2.30.42.10">
    <property type="match status" value="1"/>
</dbReference>
<dbReference type="GO" id="GO:0001917">
    <property type="term" value="C:photoreceptor inner segment"/>
    <property type="evidence" value="ECO:0007669"/>
    <property type="project" value="TreeGrafter"/>
</dbReference>
<dbReference type="Proteomes" id="UP000261520">
    <property type="component" value="Unplaced"/>
</dbReference>
<protein>
    <recommendedName>
        <fullName evidence="5">PDZ domain-containing protein</fullName>
    </recommendedName>
</protein>
<evidence type="ECO:0000256" key="3">
    <source>
        <dbReference type="ARBA" id="ARBA00023273"/>
    </source>
</evidence>
<name>A0A3B3ZCR4_9GOBI</name>
<keyword evidence="4" id="KW-1133">Transmembrane helix</keyword>
<dbReference type="Ensembl" id="ENSPMGT00000002555.1">
    <property type="protein sequence ID" value="ENSPMGP00000002410.1"/>
    <property type="gene ID" value="ENSPMGG00000002120.1"/>
</dbReference>
<dbReference type="Pfam" id="PF00595">
    <property type="entry name" value="PDZ"/>
    <property type="match status" value="1"/>
</dbReference>
<dbReference type="PANTHER" id="PTHR23116:SF37">
    <property type="entry name" value="WHIRLIN"/>
    <property type="match status" value="1"/>
</dbReference>
<feature type="domain" description="PDZ" evidence="5">
    <location>
        <begin position="59"/>
        <end position="126"/>
    </location>
</feature>
<reference evidence="6" key="1">
    <citation type="submission" date="2025-08" db="UniProtKB">
        <authorList>
            <consortium name="Ensembl"/>
        </authorList>
    </citation>
    <scope>IDENTIFICATION</scope>
</reference>
<keyword evidence="4" id="KW-0812">Transmembrane</keyword>
<evidence type="ECO:0000313" key="7">
    <source>
        <dbReference type="Proteomes" id="UP000261520"/>
    </source>
</evidence>
<sequence>MISTLKLSFFSYLYQFPVALRGSPDSFSTSSDGGPAPLAPLVPLLGRNFIHEPPGEPRQVCMKRHKSQEGLGFSIRGGSEHGVGIYVSLVEPGSLAQKQGLRVGDQILKVNDKTFDNFTHAEAVKVRAVLVLYSVLYTVLYAVLYTVLYIYLLDFFSLCGFKMCKCDYVMDSKTW</sequence>
<keyword evidence="7" id="KW-1185">Reference proteome</keyword>
<dbReference type="SUPFAM" id="SSF50156">
    <property type="entry name" value="PDZ domain-like"/>
    <property type="match status" value="1"/>
</dbReference>
<comment type="subcellular location">
    <subcellularLocation>
        <location evidence="1">Cell projection</location>
    </subcellularLocation>
</comment>
<evidence type="ECO:0000259" key="5">
    <source>
        <dbReference type="PROSITE" id="PS50106"/>
    </source>
</evidence>
<accession>A0A3B3ZCR4</accession>
<dbReference type="PROSITE" id="PS50106">
    <property type="entry name" value="PDZ"/>
    <property type="match status" value="1"/>
</dbReference>
<dbReference type="InterPro" id="IPR036034">
    <property type="entry name" value="PDZ_sf"/>
</dbReference>
<dbReference type="GO" id="GO:0007605">
    <property type="term" value="P:sensory perception of sound"/>
    <property type="evidence" value="ECO:0007669"/>
    <property type="project" value="TreeGrafter"/>
</dbReference>
<feature type="transmembrane region" description="Helical" evidence="4">
    <location>
        <begin position="130"/>
        <end position="152"/>
    </location>
</feature>
<dbReference type="CDD" id="cd06740">
    <property type="entry name" value="PDZ1_FL-whirlin"/>
    <property type="match status" value="1"/>
</dbReference>
<dbReference type="InterPro" id="IPR051844">
    <property type="entry name" value="USH2_Complex_Protein"/>
</dbReference>
<dbReference type="STRING" id="409849.ENSPMGP00000002410"/>
<evidence type="ECO:0000313" key="6">
    <source>
        <dbReference type="Ensembl" id="ENSPMGP00000002410.1"/>
    </source>
</evidence>
<dbReference type="GO" id="GO:0032426">
    <property type="term" value="C:stereocilium tip"/>
    <property type="evidence" value="ECO:0007669"/>
    <property type="project" value="TreeGrafter"/>
</dbReference>
<reference evidence="6" key="2">
    <citation type="submission" date="2025-09" db="UniProtKB">
        <authorList>
            <consortium name="Ensembl"/>
        </authorList>
    </citation>
    <scope>IDENTIFICATION</scope>
</reference>
<dbReference type="GO" id="GO:0002142">
    <property type="term" value="C:stereocilia ankle link complex"/>
    <property type="evidence" value="ECO:0007669"/>
    <property type="project" value="TreeGrafter"/>
</dbReference>
<evidence type="ECO:0000256" key="1">
    <source>
        <dbReference type="ARBA" id="ARBA00004316"/>
    </source>
</evidence>
<proteinExistence type="predicted"/>
<organism evidence="6 7">
    <name type="scientific">Periophthalmus magnuspinnatus</name>
    <dbReference type="NCBI Taxonomy" id="409849"/>
    <lineage>
        <taxon>Eukaryota</taxon>
        <taxon>Metazoa</taxon>
        <taxon>Chordata</taxon>
        <taxon>Craniata</taxon>
        <taxon>Vertebrata</taxon>
        <taxon>Euteleostomi</taxon>
        <taxon>Actinopterygii</taxon>
        <taxon>Neopterygii</taxon>
        <taxon>Teleostei</taxon>
        <taxon>Neoteleostei</taxon>
        <taxon>Acanthomorphata</taxon>
        <taxon>Gobiaria</taxon>
        <taxon>Gobiiformes</taxon>
        <taxon>Gobioidei</taxon>
        <taxon>Gobiidae</taxon>
        <taxon>Oxudercinae</taxon>
        <taxon>Periophthalmus</taxon>
    </lineage>
</organism>
<dbReference type="GO" id="GO:0005929">
    <property type="term" value="C:cilium"/>
    <property type="evidence" value="ECO:0007669"/>
    <property type="project" value="TreeGrafter"/>
</dbReference>
<keyword evidence="4" id="KW-0472">Membrane</keyword>
<dbReference type="PANTHER" id="PTHR23116">
    <property type="entry name" value="PDZ DOMAIN CONTAINING WHIRLIN AND HARMONIN-RELATED"/>
    <property type="match status" value="1"/>
</dbReference>
<evidence type="ECO:0000256" key="2">
    <source>
        <dbReference type="ARBA" id="ARBA00022737"/>
    </source>
</evidence>
<dbReference type="SMART" id="SM00228">
    <property type="entry name" value="PDZ"/>
    <property type="match status" value="1"/>
</dbReference>
<dbReference type="InterPro" id="IPR001478">
    <property type="entry name" value="PDZ"/>
</dbReference>